<dbReference type="AlphaFoldDB" id="A0AA41VI69"/>
<evidence type="ECO:0000256" key="1">
    <source>
        <dbReference type="ARBA" id="ARBA00038362"/>
    </source>
</evidence>
<dbReference type="EMBL" id="JAJJMA010226709">
    <property type="protein sequence ID" value="MCL7041721.1"/>
    <property type="molecule type" value="Genomic_DNA"/>
</dbReference>
<dbReference type="Proteomes" id="UP001177140">
    <property type="component" value="Unassembled WGS sequence"/>
</dbReference>
<name>A0AA41VI69_PAPNU</name>
<dbReference type="PANTHER" id="PTHR48100">
    <property type="entry name" value="BROAD-SPECIFICITY PHOSPHATASE YOR283W-RELATED"/>
    <property type="match status" value="1"/>
</dbReference>
<comment type="caution">
    <text evidence="2">The sequence shown here is derived from an EMBL/GenBank/DDBJ whole genome shotgun (WGS) entry which is preliminary data.</text>
</comment>
<reference evidence="2" key="1">
    <citation type="submission" date="2022-03" db="EMBL/GenBank/DDBJ databases">
        <title>A functionally conserved STORR gene fusion in Papaver species that diverged 16.8 million years ago.</title>
        <authorList>
            <person name="Catania T."/>
        </authorList>
    </citation>
    <scope>NUCLEOTIDE SEQUENCE</scope>
    <source>
        <strain evidence="2">S-191538</strain>
    </source>
</reference>
<organism evidence="2 3">
    <name type="scientific">Papaver nudicaule</name>
    <name type="common">Iceland poppy</name>
    <dbReference type="NCBI Taxonomy" id="74823"/>
    <lineage>
        <taxon>Eukaryota</taxon>
        <taxon>Viridiplantae</taxon>
        <taxon>Streptophyta</taxon>
        <taxon>Embryophyta</taxon>
        <taxon>Tracheophyta</taxon>
        <taxon>Spermatophyta</taxon>
        <taxon>Magnoliopsida</taxon>
        <taxon>Ranunculales</taxon>
        <taxon>Papaveraceae</taxon>
        <taxon>Papaveroideae</taxon>
        <taxon>Papaver</taxon>
    </lineage>
</organism>
<dbReference type="SUPFAM" id="SSF53254">
    <property type="entry name" value="Phosphoglycerate mutase-like"/>
    <property type="match status" value="1"/>
</dbReference>
<dbReference type="SMART" id="SM00855">
    <property type="entry name" value="PGAM"/>
    <property type="match status" value="1"/>
</dbReference>
<comment type="similarity">
    <text evidence="1">Belongs to the phosphoglycerate mutase family.</text>
</comment>
<dbReference type="GO" id="GO:0016791">
    <property type="term" value="F:phosphatase activity"/>
    <property type="evidence" value="ECO:0007669"/>
    <property type="project" value="TreeGrafter"/>
</dbReference>
<dbReference type="Gene3D" id="3.40.50.1240">
    <property type="entry name" value="Phosphoglycerate mutase-like"/>
    <property type="match status" value="1"/>
</dbReference>
<dbReference type="CDD" id="cd07067">
    <property type="entry name" value="HP_PGM_like"/>
    <property type="match status" value="1"/>
</dbReference>
<protein>
    <recommendedName>
        <fullName evidence="4">Phosphoglycerate mutase-like protein</fullName>
    </recommendedName>
</protein>
<dbReference type="InterPro" id="IPR013078">
    <property type="entry name" value="His_Pase_superF_clade-1"/>
</dbReference>
<sequence length="137" mass="14870">MDSSATTAIFPLHRTKTLHLVRHAQGVHNVEGEKDFSAYKSEDFFDAQLTPLGWQQVDNLHKHVHESGLAKKVELVIVSPMLRTLQTAVGSFGAGGDADEKDVTPLMVANAGNSSRSAISSVNTPPFVAVELCREQM</sequence>
<proteinExistence type="inferred from homology"/>
<dbReference type="GO" id="GO:0005737">
    <property type="term" value="C:cytoplasm"/>
    <property type="evidence" value="ECO:0007669"/>
    <property type="project" value="TreeGrafter"/>
</dbReference>
<evidence type="ECO:0000313" key="3">
    <source>
        <dbReference type="Proteomes" id="UP001177140"/>
    </source>
</evidence>
<dbReference type="Pfam" id="PF00300">
    <property type="entry name" value="His_Phos_1"/>
    <property type="match status" value="1"/>
</dbReference>
<feature type="non-terminal residue" evidence="2">
    <location>
        <position position="1"/>
    </location>
</feature>
<dbReference type="PANTHER" id="PTHR48100:SF1">
    <property type="entry name" value="HISTIDINE PHOSPHATASE FAMILY PROTEIN-RELATED"/>
    <property type="match status" value="1"/>
</dbReference>
<accession>A0AA41VI69</accession>
<dbReference type="InterPro" id="IPR050275">
    <property type="entry name" value="PGM_Phosphatase"/>
</dbReference>
<gene>
    <name evidence="2" type="ORF">MKW94_018644</name>
</gene>
<keyword evidence="3" id="KW-1185">Reference proteome</keyword>
<evidence type="ECO:0000313" key="2">
    <source>
        <dbReference type="EMBL" id="MCL7041721.1"/>
    </source>
</evidence>
<evidence type="ECO:0008006" key="4">
    <source>
        <dbReference type="Google" id="ProtNLM"/>
    </source>
</evidence>
<dbReference type="InterPro" id="IPR029033">
    <property type="entry name" value="His_PPase_superfam"/>
</dbReference>